<evidence type="ECO:0000313" key="2">
    <source>
        <dbReference type="EMBL" id="OLZ42774.1"/>
    </source>
</evidence>
<evidence type="ECO:0000313" key="3">
    <source>
        <dbReference type="Proteomes" id="UP000187486"/>
    </source>
</evidence>
<dbReference type="OrthoDB" id="9885044at2"/>
<comment type="caution">
    <text evidence="2">The sequence shown here is derived from an EMBL/GenBank/DDBJ whole genome shotgun (WGS) entry which is preliminary data.</text>
</comment>
<organism evidence="2 3">
    <name type="scientific">Amycolatopsis coloradensis</name>
    <dbReference type="NCBI Taxonomy" id="76021"/>
    <lineage>
        <taxon>Bacteria</taxon>
        <taxon>Bacillati</taxon>
        <taxon>Actinomycetota</taxon>
        <taxon>Actinomycetes</taxon>
        <taxon>Pseudonocardiales</taxon>
        <taxon>Pseudonocardiaceae</taxon>
        <taxon>Amycolatopsis</taxon>
    </lineage>
</organism>
<keyword evidence="3" id="KW-1185">Reference proteome</keyword>
<keyword evidence="1" id="KW-0472">Membrane</keyword>
<keyword evidence="1" id="KW-1133">Transmembrane helix</keyword>
<dbReference type="Proteomes" id="UP000187486">
    <property type="component" value="Unassembled WGS sequence"/>
</dbReference>
<dbReference type="RefSeq" id="WP_076169139.1">
    <property type="nucleotide sequence ID" value="NZ_JBEZVB010000175.1"/>
</dbReference>
<evidence type="ECO:0000256" key="1">
    <source>
        <dbReference type="SAM" id="Phobius"/>
    </source>
</evidence>
<dbReference type="EMBL" id="MQUQ01000057">
    <property type="protein sequence ID" value="OLZ42774.1"/>
    <property type="molecule type" value="Genomic_DNA"/>
</dbReference>
<gene>
    <name evidence="2" type="ORF">BS329_41640</name>
</gene>
<proteinExistence type="predicted"/>
<accession>A0A1R0KCX1</accession>
<name>A0A1R0KCX1_9PSEU</name>
<sequence>MIDNGWTPHGLRYYVIVFSALLVALVMAIFVFDRATWVLPLLGVLTGGFLVDAVVDRYKHRRNKDNESDES</sequence>
<feature type="transmembrane region" description="Helical" evidence="1">
    <location>
        <begin position="12"/>
        <end position="31"/>
    </location>
</feature>
<feature type="transmembrane region" description="Helical" evidence="1">
    <location>
        <begin position="37"/>
        <end position="55"/>
    </location>
</feature>
<reference evidence="2 3" key="1">
    <citation type="submission" date="2016-01" db="EMBL/GenBank/DDBJ databases">
        <title>Amycolatopsis coloradensis genome sequencing and assembly.</title>
        <authorList>
            <person name="Mayilraj S."/>
        </authorList>
    </citation>
    <scope>NUCLEOTIDE SEQUENCE [LARGE SCALE GENOMIC DNA]</scope>
    <source>
        <strain evidence="2 3">DSM 44225</strain>
    </source>
</reference>
<dbReference type="AlphaFoldDB" id="A0A1R0KCX1"/>
<keyword evidence="1" id="KW-0812">Transmembrane</keyword>
<protein>
    <submittedName>
        <fullName evidence="2">Uncharacterized protein</fullName>
    </submittedName>
</protein>